<dbReference type="GO" id="GO:0044183">
    <property type="term" value="F:protein folding chaperone"/>
    <property type="evidence" value="ECO:0007669"/>
    <property type="project" value="TreeGrafter"/>
</dbReference>
<comment type="function">
    <text evidence="6">Redox regulated molecular chaperone. Protects both thermally unfolding and oxidatively damaged proteins from irreversible aggregation. Plays an important role in the bacterial defense system toward oxidative stress.</text>
</comment>
<dbReference type="Pfam" id="PF01430">
    <property type="entry name" value="HSP33"/>
    <property type="match status" value="1"/>
</dbReference>
<evidence type="ECO:0000256" key="1">
    <source>
        <dbReference type="ARBA" id="ARBA00022490"/>
    </source>
</evidence>
<dbReference type="InterPro" id="IPR016153">
    <property type="entry name" value="Heat_shock_Hsp33_N"/>
</dbReference>
<organism evidence="7 8">
    <name type="scientific">Candidatus Borkfalkia avicola</name>
    <dbReference type="NCBI Taxonomy" id="2838503"/>
    <lineage>
        <taxon>Bacteria</taxon>
        <taxon>Bacillati</taxon>
        <taxon>Bacillota</taxon>
        <taxon>Clostridia</taxon>
        <taxon>Christensenellales</taxon>
        <taxon>Christensenellaceae</taxon>
        <taxon>Candidatus Borkfalkia</taxon>
    </lineage>
</organism>
<keyword evidence="3 6" id="KW-1015">Disulfide bond</keyword>
<dbReference type="NCBIfam" id="NF001033">
    <property type="entry name" value="PRK00114.1"/>
    <property type="match status" value="1"/>
</dbReference>
<feature type="disulfide bond" description="Redox-active" evidence="6">
    <location>
        <begin position="269"/>
        <end position="272"/>
    </location>
</feature>
<keyword evidence="1 6" id="KW-0963">Cytoplasm</keyword>
<reference evidence="7" key="1">
    <citation type="journal article" date="2021" name="PeerJ">
        <title>Extensive microbial diversity within the chicken gut microbiome revealed by metagenomics and culture.</title>
        <authorList>
            <person name="Gilroy R."/>
            <person name="Ravi A."/>
            <person name="Getino M."/>
            <person name="Pursley I."/>
            <person name="Horton D.L."/>
            <person name="Alikhan N.F."/>
            <person name="Baker D."/>
            <person name="Gharbi K."/>
            <person name="Hall N."/>
            <person name="Watson M."/>
            <person name="Adriaenssens E.M."/>
            <person name="Foster-Nyarko E."/>
            <person name="Jarju S."/>
            <person name="Secka A."/>
            <person name="Antonio M."/>
            <person name="Oren A."/>
            <person name="Chaudhuri R.R."/>
            <person name="La Ragione R."/>
            <person name="Hildebrand F."/>
            <person name="Pallen M.J."/>
        </authorList>
    </citation>
    <scope>NUCLEOTIDE SEQUENCE</scope>
    <source>
        <strain evidence="7">CHK192-19661</strain>
    </source>
</reference>
<dbReference type="HAMAP" id="MF_00117">
    <property type="entry name" value="HslO"/>
    <property type="match status" value="1"/>
</dbReference>
<proteinExistence type="inferred from homology"/>
<evidence type="ECO:0000256" key="3">
    <source>
        <dbReference type="ARBA" id="ARBA00023157"/>
    </source>
</evidence>
<evidence type="ECO:0000256" key="6">
    <source>
        <dbReference type="HAMAP-Rule" id="MF_00117"/>
    </source>
</evidence>
<keyword evidence="4 6" id="KW-0143">Chaperone</keyword>
<gene>
    <name evidence="6 7" type="primary">hslO</name>
    <name evidence="7" type="ORF">H9726_05015</name>
</gene>
<protein>
    <recommendedName>
        <fullName evidence="6">33 kDa chaperonin</fullName>
    </recommendedName>
    <alternativeName>
        <fullName evidence="6">Heat shock protein 33 homolog</fullName>
        <shortName evidence="6">HSP33</shortName>
    </alternativeName>
</protein>
<dbReference type="GO" id="GO:0042026">
    <property type="term" value="P:protein refolding"/>
    <property type="evidence" value="ECO:0007669"/>
    <property type="project" value="TreeGrafter"/>
</dbReference>
<dbReference type="Gene3D" id="3.55.30.10">
    <property type="entry name" value="Hsp33 domain"/>
    <property type="match status" value="1"/>
</dbReference>
<sequence length="290" mass="31154">MKKQDVILRALVFGGEVSLAVADTTALVNEAIRIHKLSPLSAAALGRTLTVAAYMCSSLKDERGALSVTIKGDGVGGTVSVSGDAALHMRGYIDEPQADLPPNAQGKLDVGGCIGKHGTLTVVRDDGEGQPFVGTTELVSGEIGEDFAVYYAYSEQLPTAIAVGVKVGREGSCLGAGGVFLQPMPGASEENIRRAEGCIGQFSAVSTLMQEYTAEEVLRHFFGEVNFYTRYPEYKCNCSRHYIEGLLAGMGEEELRSILAEQGKISVHCHYCNTDYIFTPEEAERLMKRT</sequence>
<dbReference type="GO" id="GO:0051082">
    <property type="term" value="F:unfolded protein binding"/>
    <property type="evidence" value="ECO:0007669"/>
    <property type="project" value="UniProtKB-UniRule"/>
</dbReference>
<dbReference type="EMBL" id="DXCF01000027">
    <property type="protein sequence ID" value="HIZ09834.1"/>
    <property type="molecule type" value="Genomic_DNA"/>
</dbReference>
<keyword evidence="2 6" id="KW-0862">Zinc</keyword>
<feature type="disulfide bond" description="Redox-active" evidence="6">
    <location>
        <begin position="236"/>
        <end position="238"/>
    </location>
</feature>
<reference evidence="7" key="2">
    <citation type="submission" date="2021-04" db="EMBL/GenBank/DDBJ databases">
        <authorList>
            <person name="Gilroy R."/>
        </authorList>
    </citation>
    <scope>NUCLEOTIDE SEQUENCE</scope>
    <source>
        <strain evidence="7">CHK192-19661</strain>
    </source>
</reference>
<dbReference type="PIRSF" id="PIRSF005261">
    <property type="entry name" value="Heat_shock_Hsp33"/>
    <property type="match status" value="1"/>
</dbReference>
<comment type="similarity">
    <text evidence="6">Belongs to the HSP33 family.</text>
</comment>
<dbReference type="PANTHER" id="PTHR30111">
    <property type="entry name" value="33 KDA CHAPERONIN"/>
    <property type="match status" value="1"/>
</dbReference>
<comment type="PTM">
    <text evidence="6">Under oxidizing conditions two disulfide bonds are formed involving the reactive cysteines. Under reducing conditions zinc is bound to the reactive cysteines and the protein is inactive.</text>
</comment>
<name>A0A9D2IHV0_9FIRM</name>
<evidence type="ECO:0000313" key="7">
    <source>
        <dbReference type="EMBL" id="HIZ09834.1"/>
    </source>
</evidence>
<dbReference type="CDD" id="cd00498">
    <property type="entry name" value="Hsp33"/>
    <property type="match status" value="1"/>
</dbReference>
<dbReference type="InterPro" id="IPR016154">
    <property type="entry name" value="Heat_shock_Hsp33_C"/>
</dbReference>
<dbReference type="PANTHER" id="PTHR30111:SF1">
    <property type="entry name" value="33 KDA CHAPERONIN"/>
    <property type="match status" value="1"/>
</dbReference>
<dbReference type="Proteomes" id="UP000824025">
    <property type="component" value="Unassembled WGS sequence"/>
</dbReference>
<comment type="caution">
    <text evidence="7">The sequence shown here is derived from an EMBL/GenBank/DDBJ whole genome shotgun (WGS) entry which is preliminary data.</text>
</comment>
<dbReference type="InterPro" id="IPR000397">
    <property type="entry name" value="Heat_shock_Hsp33"/>
</dbReference>
<dbReference type="GO" id="GO:0005737">
    <property type="term" value="C:cytoplasm"/>
    <property type="evidence" value="ECO:0007669"/>
    <property type="project" value="UniProtKB-SubCell"/>
</dbReference>
<keyword evidence="5 6" id="KW-0676">Redox-active center</keyword>
<evidence type="ECO:0000256" key="2">
    <source>
        <dbReference type="ARBA" id="ARBA00022833"/>
    </source>
</evidence>
<evidence type="ECO:0000313" key="8">
    <source>
        <dbReference type="Proteomes" id="UP000824025"/>
    </source>
</evidence>
<accession>A0A9D2IHV0</accession>
<evidence type="ECO:0000256" key="5">
    <source>
        <dbReference type="ARBA" id="ARBA00023284"/>
    </source>
</evidence>
<dbReference type="Gene3D" id="3.90.1280.10">
    <property type="entry name" value="HSP33 redox switch-like"/>
    <property type="match status" value="1"/>
</dbReference>
<evidence type="ECO:0000256" key="4">
    <source>
        <dbReference type="ARBA" id="ARBA00023186"/>
    </source>
</evidence>
<comment type="subcellular location">
    <subcellularLocation>
        <location evidence="6">Cytoplasm</location>
    </subcellularLocation>
</comment>
<dbReference type="SUPFAM" id="SSF64397">
    <property type="entry name" value="Hsp33 domain"/>
    <property type="match status" value="1"/>
</dbReference>
<dbReference type="SUPFAM" id="SSF118352">
    <property type="entry name" value="HSP33 redox switch-like"/>
    <property type="match status" value="1"/>
</dbReference>
<dbReference type="AlphaFoldDB" id="A0A9D2IHV0"/>